<name>A0A160TE48_9ZZZZ</name>
<feature type="domain" description="Circularly permuted ATP-grasp type 2" evidence="1">
    <location>
        <begin position="77"/>
        <end position="450"/>
    </location>
</feature>
<dbReference type="PANTHER" id="PTHR34595:SF7">
    <property type="entry name" value="SLL1039 PROTEIN"/>
    <property type="match status" value="1"/>
</dbReference>
<reference evidence="2" key="1">
    <citation type="submission" date="2015-10" db="EMBL/GenBank/DDBJ databases">
        <authorList>
            <person name="Gilbert D.G."/>
        </authorList>
    </citation>
    <scope>NUCLEOTIDE SEQUENCE</scope>
</reference>
<sequence>MHQQYSAPNLYDEMFSSDGNCRAHYQAFADWLSYITPEQLQQKKQEADLLFHRVGITFNVYGEDAGTERLIPFDSVPRIIPASEWSMLERGMRQRVAALNAFLYDIYHDQNIIRAGIIPAEQVFANDQFQPCMQGLNLPGNIYAHITGVDLIRNDAGDYFVLEDNLRTPSGVSYMMENRKMMMRLFPELFSRHAIAPVSHYPALLLKTLRESSAVDNPCVVVLTPGRYNSAYFEHAFLAQQMGVELVEGQDLFVKNGFVYMRTTLGPQRVDVIYRRLDDAFLDPLTFNAGSMLGVPGLTSVYRAGNIVLTNAIGTGVADDKSIYPFVPDMIRFYLSEEPILNNVPTYQCRKADDLKYTLDNLDKLVVKEVHGAGGYGMLIGPKATKQEIEAFRVQLKNNPANYISQPTLSLSSCPTFVDEGITPRHIDLRPFLLTGKETHLVPGGLTRVALTEGSLVVNSSQGGGTKDTWILEDELC</sequence>
<dbReference type="Gene3D" id="3.40.50.11290">
    <property type="match status" value="1"/>
</dbReference>
<gene>
    <name evidence="2" type="ORF">MGWOODY_Tha2133</name>
</gene>
<protein>
    <submittedName>
        <fullName evidence="2">Protein containing domains DUF404, DUF407</fullName>
    </submittedName>
</protein>
<evidence type="ECO:0000313" key="2">
    <source>
        <dbReference type="EMBL" id="CUS42018.1"/>
    </source>
</evidence>
<dbReference type="InterPro" id="IPR051680">
    <property type="entry name" value="ATP-dep_Glu-Cys_Ligase-2"/>
</dbReference>
<dbReference type="PIRSF" id="PIRSF005522">
    <property type="entry name" value="UCP005522"/>
    <property type="match status" value="1"/>
</dbReference>
<evidence type="ECO:0000259" key="1">
    <source>
        <dbReference type="Pfam" id="PF14403"/>
    </source>
</evidence>
<dbReference type="AlphaFoldDB" id="A0A160TE48"/>
<dbReference type="InterPro" id="IPR025841">
    <property type="entry name" value="CP_ATPgrasp_2"/>
</dbReference>
<dbReference type="Pfam" id="PF14403">
    <property type="entry name" value="CP_ATPgrasp_2"/>
    <property type="match status" value="1"/>
</dbReference>
<dbReference type="Gene3D" id="3.30.1490.270">
    <property type="match status" value="1"/>
</dbReference>
<accession>A0A160TE48</accession>
<organism evidence="2">
    <name type="scientific">hydrothermal vent metagenome</name>
    <dbReference type="NCBI Taxonomy" id="652676"/>
    <lineage>
        <taxon>unclassified sequences</taxon>
        <taxon>metagenomes</taxon>
        <taxon>ecological metagenomes</taxon>
    </lineage>
</organism>
<dbReference type="SUPFAM" id="SSF56059">
    <property type="entry name" value="Glutathione synthetase ATP-binding domain-like"/>
    <property type="match status" value="1"/>
</dbReference>
<proteinExistence type="predicted"/>
<dbReference type="PANTHER" id="PTHR34595">
    <property type="entry name" value="BLR5612 PROTEIN"/>
    <property type="match status" value="1"/>
</dbReference>
<dbReference type="InterPro" id="IPR016450">
    <property type="entry name" value="UCP005522"/>
</dbReference>
<dbReference type="EMBL" id="CZQC01000060">
    <property type="protein sequence ID" value="CUS42018.1"/>
    <property type="molecule type" value="Genomic_DNA"/>
</dbReference>